<reference evidence="3 4" key="1">
    <citation type="submission" date="2017-05" db="EMBL/GenBank/DDBJ databases">
        <authorList>
            <person name="Varghese N."/>
            <person name="Submissions S."/>
        </authorList>
    </citation>
    <scope>NUCLEOTIDE SEQUENCE [LARGE SCALE GENOMIC DNA]</scope>
    <source>
        <strain evidence="3 4">DSM 15949</strain>
    </source>
</reference>
<dbReference type="Pfam" id="PF22569">
    <property type="entry name" value="DCD_C"/>
    <property type="match status" value="1"/>
</dbReference>
<gene>
    <name evidence="3" type="ORF">SAMN06265374_2684</name>
</gene>
<dbReference type="Pfam" id="PF06559">
    <property type="entry name" value="DCD_N"/>
    <property type="match status" value="1"/>
</dbReference>
<evidence type="ECO:0000313" key="3">
    <source>
        <dbReference type="EMBL" id="SMP26201.1"/>
    </source>
</evidence>
<dbReference type="Gene3D" id="2.70.40.10">
    <property type="match status" value="2"/>
</dbReference>
<dbReference type="InterPro" id="IPR053811">
    <property type="entry name" value="DCD_C"/>
</dbReference>
<proteinExistence type="predicted"/>
<protein>
    <submittedName>
        <fullName evidence="3">dCTP deaminase</fullName>
    </submittedName>
</protein>
<organism evidence="3 4">
    <name type="scientific">Roseibium denhamense</name>
    <dbReference type="NCBI Taxonomy" id="76305"/>
    <lineage>
        <taxon>Bacteria</taxon>
        <taxon>Pseudomonadati</taxon>
        <taxon>Pseudomonadota</taxon>
        <taxon>Alphaproteobacteria</taxon>
        <taxon>Hyphomicrobiales</taxon>
        <taxon>Stappiaceae</taxon>
        <taxon>Roseibium</taxon>
    </lineage>
</organism>
<dbReference type="EMBL" id="FXTT01000003">
    <property type="protein sequence ID" value="SMP26201.1"/>
    <property type="molecule type" value="Genomic_DNA"/>
</dbReference>
<dbReference type="SUPFAM" id="SSF51283">
    <property type="entry name" value="dUTPase-like"/>
    <property type="match status" value="2"/>
</dbReference>
<comment type="caution">
    <text evidence="3">The sequence shown here is derived from an EMBL/GenBank/DDBJ whole genome shotgun (WGS) entry which is preliminary data.</text>
</comment>
<evidence type="ECO:0000259" key="2">
    <source>
        <dbReference type="Pfam" id="PF22569"/>
    </source>
</evidence>
<dbReference type="NCBIfam" id="NF005734">
    <property type="entry name" value="PRK07559.1"/>
    <property type="match status" value="1"/>
</dbReference>
<dbReference type="InterPro" id="IPR036157">
    <property type="entry name" value="dUTPase-like_sf"/>
</dbReference>
<feature type="domain" description="2'-deoxycytidine 5'-triphosphate deaminase N-terminal" evidence="1">
    <location>
        <begin position="17"/>
        <end position="179"/>
    </location>
</feature>
<dbReference type="PANTHER" id="PTHR42680">
    <property type="entry name" value="DCTP DEAMINASE"/>
    <property type="match status" value="1"/>
</dbReference>
<sequence>MTGSTSHKAGSALLTGEGILPERIIQEMFFAGEIKAARAPVDGQIQPASLDLRLGEVAYRVRASFLPGPDIKVADRLDRLKLHTIDLTAGAVLETGCVYIVPLQESLALRPDISATANPKSSTGRLDVFTRVITDNGIAFDTIPAGYTGPLYAEISPLTFPILARTGSRLSQIRFRRGQSLIPDADLEDIHRTQTLMSGGNERIGGGVQLSIDLQGNGPGSLIGYRAKHHSGLIDVDKVGAQDPLDFWEPITRRQNAELILDPDAFYILVSQEAVHVPPDYAAEMVPFDPLVGEFRVHYAGFFDPGFGHASAGGIGSRAVLEVRSHDVPFIVEHGQTIGRLVYENMAERPERLYGEGIGSNYQGQALKLSKHFTQK</sequence>
<dbReference type="Proteomes" id="UP001157914">
    <property type="component" value="Unassembled WGS sequence"/>
</dbReference>
<dbReference type="InterPro" id="IPR010550">
    <property type="entry name" value="DCD_N"/>
</dbReference>
<keyword evidence="4" id="KW-1185">Reference proteome</keyword>
<accession>A0ABY1P535</accession>
<evidence type="ECO:0000259" key="1">
    <source>
        <dbReference type="Pfam" id="PF06559"/>
    </source>
</evidence>
<evidence type="ECO:0000313" key="4">
    <source>
        <dbReference type="Proteomes" id="UP001157914"/>
    </source>
</evidence>
<feature type="domain" description="2'-deoxycytidine 5'-triphosphate deaminase C-terminal" evidence="2">
    <location>
        <begin position="184"/>
        <end position="373"/>
    </location>
</feature>
<name>A0ABY1P535_9HYPH</name>
<dbReference type="PANTHER" id="PTHR42680:SF3">
    <property type="entry name" value="DCTP DEAMINASE"/>
    <property type="match status" value="1"/>
</dbReference>
<dbReference type="RefSeq" id="WP_155192983.1">
    <property type="nucleotide sequence ID" value="NZ_BAAAEA010000002.1"/>
</dbReference>